<dbReference type="CDD" id="cd09271">
    <property type="entry name" value="RNase_H2-C"/>
    <property type="match status" value="1"/>
</dbReference>
<keyword evidence="3" id="KW-1185">Reference proteome</keyword>
<comment type="caution">
    <text evidence="2">The sequence shown here is derived from an EMBL/GenBank/DDBJ whole genome shotgun (WGS) entry which is preliminary data.</text>
</comment>
<dbReference type="GO" id="GO:0032299">
    <property type="term" value="C:ribonuclease H2 complex"/>
    <property type="evidence" value="ECO:0007669"/>
    <property type="project" value="InterPro"/>
</dbReference>
<evidence type="ECO:0000313" key="3">
    <source>
        <dbReference type="Proteomes" id="UP001054902"/>
    </source>
</evidence>
<evidence type="ECO:0000313" key="2">
    <source>
        <dbReference type="EMBL" id="GFH59258.1"/>
    </source>
</evidence>
<proteinExistence type="predicted"/>
<gene>
    <name evidence="2" type="ORF">CTEN210_15734</name>
</gene>
<sequence length="148" mass="16906">MSNKEYCHWMPCTIEHDGIAPISMYFQPETLEEEPSSASSNEKELEKSDNSEQAHAASFRGRALMARREYKLPENINGTVFIPMQSNDTKLEKCETFNSILEWEHEHETKALTQSFPFNDVYSDSSVSKGLAMMDLLKSVHDPIPTED</sequence>
<protein>
    <submittedName>
        <fullName evidence="2">Uncharacterized protein</fullName>
    </submittedName>
</protein>
<name>A0AAD3D7H2_9STRA</name>
<dbReference type="EMBL" id="BLLK01000062">
    <property type="protein sequence ID" value="GFH59258.1"/>
    <property type="molecule type" value="Genomic_DNA"/>
</dbReference>
<dbReference type="Gene3D" id="2.40.128.680">
    <property type="match status" value="1"/>
</dbReference>
<organism evidence="2 3">
    <name type="scientific">Chaetoceros tenuissimus</name>
    <dbReference type="NCBI Taxonomy" id="426638"/>
    <lineage>
        <taxon>Eukaryota</taxon>
        <taxon>Sar</taxon>
        <taxon>Stramenopiles</taxon>
        <taxon>Ochrophyta</taxon>
        <taxon>Bacillariophyta</taxon>
        <taxon>Coscinodiscophyceae</taxon>
        <taxon>Chaetocerotophycidae</taxon>
        <taxon>Chaetocerotales</taxon>
        <taxon>Chaetocerotaceae</taxon>
        <taxon>Chaetoceros</taxon>
    </lineage>
</organism>
<dbReference type="Pfam" id="PF08615">
    <property type="entry name" value="RNase_H2_suC"/>
    <property type="match status" value="1"/>
</dbReference>
<feature type="compositionally biased region" description="Basic and acidic residues" evidence="1">
    <location>
        <begin position="41"/>
        <end position="52"/>
    </location>
</feature>
<feature type="region of interest" description="Disordered" evidence="1">
    <location>
        <begin position="30"/>
        <end position="58"/>
    </location>
</feature>
<dbReference type="GO" id="GO:0006401">
    <property type="term" value="P:RNA catabolic process"/>
    <property type="evidence" value="ECO:0007669"/>
    <property type="project" value="InterPro"/>
</dbReference>
<reference evidence="2 3" key="1">
    <citation type="journal article" date="2021" name="Sci. Rep.">
        <title>The genome of the diatom Chaetoceros tenuissimus carries an ancient integrated fragment of an extant virus.</title>
        <authorList>
            <person name="Hongo Y."/>
            <person name="Kimura K."/>
            <person name="Takaki Y."/>
            <person name="Yoshida Y."/>
            <person name="Baba S."/>
            <person name="Kobayashi G."/>
            <person name="Nagasaki K."/>
            <person name="Hano T."/>
            <person name="Tomaru Y."/>
        </authorList>
    </citation>
    <scope>NUCLEOTIDE SEQUENCE [LARGE SCALE GENOMIC DNA]</scope>
    <source>
        <strain evidence="2 3">NIES-3715</strain>
    </source>
</reference>
<dbReference type="AlphaFoldDB" id="A0AAD3D7H2"/>
<accession>A0AAD3D7H2</accession>
<dbReference type="Proteomes" id="UP001054902">
    <property type="component" value="Unassembled WGS sequence"/>
</dbReference>
<dbReference type="PANTHER" id="PTHR47204:SF1">
    <property type="entry name" value="RIBONUCLEASE H2 SUBUNIT C"/>
    <property type="match status" value="1"/>
</dbReference>
<dbReference type="InterPro" id="IPR013924">
    <property type="entry name" value="RNase_H2_suC"/>
</dbReference>
<evidence type="ECO:0000256" key="1">
    <source>
        <dbReference type="SAM" id="MobiDB-lite"/>
    </source>
</evidence>
<dbReference type="PANTHER" id="PTHR47204">
    <property type="entry name" value="OS02G0168900 PROTEIN"/>
    <property type="match status" value="1"/>
</dbReference>